<sequence length="489" mass="55542">MMKELCKNFNIQHHNSSPYRPKMNGAVEAANKNIKKIVQKMFVTYRDWHEMLPFALHGYRTSVRTSTGATPYSLVYGMEAVIPVEVEIPSLRILLDVELDEAEWIQTRFNELSLIEEKRMATICHGQLYQSRMKRAFDQKVRPRCFQVGDLVLKRILPPQTDHRGKWTPNYDGPYIVTVIFDGGALMLATMDGENFASPVNSDAILTTVLPQAFVSDYTFPNRVDSVRLYLPSRSGCSSEFDVRSMISTLDPWSLSLKQNLGTVSVFASPAESSLSQIMVARTTIVFLSSKLSVPFFPQSESQYFVIARTSRGWSFPHRVHCAVYLHQHCHGVVGPCAASIIIFPISANADKHAGFRYSDRIGIQASFPMFRLKKFPTFKSTQLVAFRPVSGIQTEVAFRPVFLYPDRRSFRRSGRRNLWHSGQFPVFRPKWHSGQFSDVQIEEVSDVQVDATCGAQDNILFSVFRQTLTVPDGFFVDAQINFSLLCRS</sequence>
<dbReference type="PANTHER" id="PTHR48475">
    <property type="entry name" value="RIBONUCLEASE H"/>
    <property type="match status" value="1"/>
</dbReference>
<protein>
    <recommendedName>
        <fullName evidence="1">Integrase catalytic domain-containing protein</fullName>
    </recommendedName>
</protein>
<evidence type="ECO:0000313" key="3">
    <source>
        <dbReference type="Proteomes" id="UP001058974"/>
    </source>
</evidence>
<name>A0A9D5AM82_PEA</name>
<dbReference type="InterPro" id="IPR001584">
    <property type="entry name" value="Integrase_cat-core"/>
</dbReference>
<dbReference type="InterPro" id="IPR036397">
    <property type="entry name" value="RNaseH_sf"/>
</dbReference>
<evidence type="ECO:0000313" key="2">
    <source>
        <dbReference type="EMBL" id="KAI5412194.1"/>
    </source>
</evidence>
<reference evidence="2 3" key="1">
    <citation type="journal article" date="2022" name="Nat. Genet.">
        <title>Improved pea reference genome and pan-genome highlight genomic features and evolutionary characteristics.</title>
        <authorList>
            <person name="Yang T."/>
            <person name="Liu R."/>
            <person name="Luo Y."/>
            <person name="Hu S."/>
            <person name="Wang D."/>
            <person name="Wang C."/>
            <person name="Pandey M.K."/>
            <person name="Ge S."/>
            <person name="Xu Q."/>
            <person name="Li N."/>
            <person name="Li G."/>
            <person name="Huang Y."/>
            <person name="Saxena R.K."/>
            <person name="Ji Y."/>
            <person name="Li M."/>
            <person name="Yan X."/>
            <person name="He Y."/>
            <person name="Liu Y."/>
            <person name="Wang X."/>
            <person name="Xiang C."/>
            <person name="Varshney R.K."/>
            <person name="Ding H."/>
            <person name="Gao S."/>
            <person name="Zong X."/>
        </authorList>
    </citation>
    <scope>NUCLEOTIDE SEQUENCE [LARGE SCALE GENOMIC DNA]</scope>
    <source>
        <strain evidence="2 3">cv. Zhongwan 6</strain>
    </source>
</reference>
<dbReference type="PANTHER" id="PTHR48475:SF1">
    <property type="entry name" value="RNASE H TYPE-1 DOMAIN-CONTAINING PROTEIN"/>
    <property type="match status" value="1"/>
</dbReference>
<dbReference type="EMBL" id="JAMSHJ010000005">
    <property type="protein sequence ID" value="KAI5412194.1"/>
    <property type="molecule type" value="Genomic_DNA"/>
</dbReference>
<dbReference type="PROSITE" id="PS50994">
    <property type="entry name" value="INTEGRASE"/>
    <property type="match status" value="1"/>
</dbReference>
<dbReference type="InterPro" id="IPR012337">
    <property type="entry name" value="RNaseH-like_sf"/>
</dbReference>
<accession>A0A9D5AM82</accession>
<feature type="domain" description="Integrase catalytic" evidence="1">
    <location>
        <begin position="1"/>
        <end position="79"/>
    </location>
</feature>
<organism evidence="2 3">
    <name type="scientific">Pisum sativum</name>
    <name type="common">Garden pea</name>
    <name type="synonym">Lathyrus oleraceus</name>
    <dbReference type="NCBI Taxonomy" id="3888"/>
    <lineage>
        <taxon>Eukaryota</taxon>
        <taxon>Viridiplantae</taxon>
        <taxon>Streptophyta</taxon>
        <taxon>Embryophyta</taxon>
        <taxon>Tracheophyta</taxon>
        <taxon>Spermatophyta</taxon>
        <taxon>Magnoliopsida</taxon>
        <taxon>eudicotyledons</taxon>
        <taxon>Gunneridae</taxon>
        <taxon>Pentapetalae</taxon>
        <taxon>rosids</taxon>
        <taxon>fabids</taxon>
        <taxon>Fabales</taxon>
        <taxon>Fabaceae</taxon>
        <taxon>Papilionoideae</taxon>
        <taxon>50 kb inversion clade</taxon>
        <taxon>NPAAA clade</taxon>
        <taxon>Hologalegina</taxon>
        <taxon>IRL clade</taxon>
        <taxon>Fabeae</taxon>
        <taxon>Lathyrus</taxon>
    </lineage>
</organism>
<keyword evidence="3" id="KW-1185">Reference proteome</keyword>
<dbReference type="Proteomes" id="UP001058974">
    <property type="component" value="Chromosome 5"/>
</dbReference>
<gene>
    <name evidence="2" type="ORF">KIW84_057027</name>
</gene>
<dbReference type="GO" id="GO:0015074">
    <property type="term" value="P:DNA integration"/>
    <property type="evidence" value="ECO:0007669"/>
    <property type="project" value="InterPro"/>
</dbReference>
<dbReference type="Gramene" id="Psat05G0702700-T1">
    <property type="protein sequence ID" value="KAI5412194.1"/>
    <property type="gene ID" value="KIW84_057027"/>
</dbReference>
<dbReference type="SUPFAM" id="SSF53098">
    <property type="entry name" value="Ribonuclease H-like"/>
    <property type="match status" value="1"/>
</dbReference>
<comment type="caution">
    <text evidence="2">The sequence shown here is derived from an EMBL/GenBank/DDBJ whole genome shotgun (WGS) entry which is preliminary data.</text>
</comment>
<dbReference type="Gene3D" id="3.30.420.10">
    <property type="entry name" value="Ribonuclease H-like superfamily/Ribonuclease H"/>
    <property type="match status" value="1"/>
</dbReference>
<dbReference type="AlphaFoldDB" id="A0A9D5AM82"/>
<proteinExistence type="predicted"/>
<evidence type="ECO:0000259" key="1">
    <source>
        <dbReference type="PROSITE" id="PS50994"/>
    </source>
</evidence>
<dbReference type="GO" id="GO:0003676">
    <property type="term" value="F:nucleic acid binding"/>
    <property type="evidence" value="ECO:0007669"/>
    <property type="project" value="InterPro"/>
</dbReference>